<sequence>MSRPSSVSTSSYEIQITSPAVDVDMEYLPSQSINSAQAQSKHQWCHCDLRSVAAVPSSPFPHLLHSNQRPSSAERTQIYHTLEDVEGNITRVENAIRSLEGSLQQLRHKQSDLSAYANDHKALLSPSRRLFPEIWAEIFLWCLPEHTLEHHMSRRSSNGPALTDTSFDDAPLLMTRVCSTWRQIALSTPRLWSNITYTVCRPSAFKSQLQKLETWLSRSGATPLSVVICRSFFDANNRLNHPYLTLPDSIPPLDSDPVLQFILSQSHRWERAEIVLPASDSDRVLAPLKGNLPNLKRLTLGTFWNDAIAGNAQRDALVDIDAFESASQLREVSLVEQSRLNVSLPVHDGSRLTTLSVGALMSSIDAIAMLYRYPNIKSCDLNVMVTISPPNMELVLPRDSAPPALQLESLTLAISGNTACTYGSFLNYLTLPNLSELRIRTHKWAQGQIVPFLARLPPMRSMELSSPSFSPEDLVECLSLPNIQGIKNLQVGEGMTWHVPFAPSHRTLTQLFSSGKSLPRLDSVRWTAFGKGSETYCSLKLGQILRARMDETVAAGGCPLRSFDLALNKKWGEETGRNSGLDFADVKSRGLRVDVRVRWRSAY</sequence>
<dbReference type="EMBL" id="JBAHYK010000616">
    <property type="protein sequence ID" value="KAL0572543.1"/>
    <property type="molecule type" value="Genomic_DNA"/>
</dbReference>
<dbReference type="Proteomes" id="UP001465976">
    <property type="component" value="Unassembled WGS sequence"/>
</dbReference>
<evidence type="ECO:0000313" key="3">
    <source>
        <dbReference type="Proteomes" id="UP001465976"/>
    </source>
</evidence>
<organism evidence="2 3">
    <name type="scientific">Marasmius crinis-equi</name>
    <dbReference type="NCBI Taxonomy" id="585013"/>
    <lineage>
        <taxon>Eukaryota</taxon>
        <taxon>Fungi</taxon>
        <taxon>Dikarya</taxon>
        <taxon>Basidiomycota</taxon>
        <taxon>Agaricomycotina</taxon>
        <taxon>Agaricomycetes</taxon>
        <taxon>Agaricomycetidae</taxon>
        <taxon>Agaricales</taxon>
        <taxon>Marasmiineae</taxon>
        <taxon>Marasmiaceae</taxon>
        <taxon>Marasmius</taxon>
    </lineage>
</organism>
<dbReference type="InterPro" id="IPR032675">
    <property type="entry name" value="LRR_dom_sf"/>
</dbReference>
<dbReference type="SUPFAM" id="SSF52047">
    <property type="entry name" value="RNI-like"/>
    <property type="match status" value="1"/>
</dbReference>
<evidence type="ECO:0000256" key="1">
    <source>
        <dbReference type="SAM" id="Coils"/>
    </source>
</evidence>
<protein>
    <recommendedName>
        <fullName evidence="4">F-box domain-containing protein</fullName>
    </recommendedName>
</protein>
<evidence type="ECO:0000313" key="2">
    <source>
        <dbReference type="EMBL" id="KAL0572543.1"/>
    </source>
</evidence>
<gene>
    <name evidence="2" type="ORF">V5O48_009422</name>
</gene>
<keyword evidence="3" id="KW-1185">Reference proteome</keyword>
<comment type="caution">
    <text evidence="2">The sequence shown here is derived from an EMBL/GenBank/DDBJ whole genome shotgun (WGS) entry which is preliminary data.</text>
</comment>
<name>A0ABR3FB60_9AGAR</name>
<proteinExistence type="predicted"/>
<feature type="coiled-coil region" evidence="1">
    <location>
        <begin position="82"/>
        <end position="109"/>
    </location>
</feature>
<accession>A0ABR3FB60</accession>
<dbReference type="Gene3D" id="3.80.10.10">
    <property type="entry name" value="Ribonuclease Inhibitor"/>
    <property type="match status" value="1"/>
</dbReference>
<keyword evidence="1" id="KW-0175">Coiled coil</keyword>
<evidence type="ECO:0008006" key="4">
    <source>
        <dbReference type="Google" id="ProtNLM"/>
    </source>
</evidence>
<reference evidence="2 3" key="1">
    <citation type="submission" date="2024-02" db="EMBL/GenBank/DDBJ databases">
        <title>A draft genome for the cacao thread blight pathogen Marasmius crinis-equi.</title>
        <authorList>
            <person name="Cohen S.P."/>
            <person name="Baruah I.K."/>
            <person name="Amoako-Attah I."/>
            <person name="Bukari Y."/>
            <person name="Meinhardt L.W."/>
            <person name="Bailey B.A."/>
        </authorList>
    </citation>
    <scope>NUCLEOTIDE SEQUENCE [LARGE SCALE GENOMIC DNA]</scope>
    <source>
        <strain evidence="2 3">GH-76</strain>
    </source>
</reference>